<keyword evidence="3" id="KW-0808">Transferase</keyword>
<dbReference type="PATRIC" id="fig|1121877.4.peg.1023"/>
<dbReference type="InterPro" id="IPR001173">
    <property type="entry name" value="Glyco_trans_2-like"/>
</dbReference>
<dbReference type="Proteomes" id="UP000032336">
    <property type="component" value="Unassembled WGS sequence"/>
</dbReference>
<accession>A0A0D8FVD0</accession>
<proteinExistence type="predicted"/>
<dbReference type="PANTHER" id="PTHR43685:SF2">
    <property type="entry name" value="GLYCOSYLTRANSFERASE 2-LIKE DOMAIN-CONTAINING PROTEIN"/>
    <property type="match status" value="1"/>
</dbReference>
<evidence type="ECO:0000256" key="1">
    <source>
        <dbReference type="SAM" id="MobiDB-lite"/>
    </source>
</evidence>
<keyword evidence="3" id="KW-0328">Glycosyltransferase</keyword>
<sequence length="791" mass="87523">MRDYWAGEILSLASAGELSANRQSSNGDAPATDRDHTQRSVDLPPELLALTAKLKRASLSPLDTAIRQFHRVTARSRQLQQVPIRWLLDVATGSTGSFEGWASTYLDSVDEHSVRSYINQLPYQPLISIVMPLYQPDLPILRETIRSVTNQIYPNWQLCIVDDHSDDHDLDGYLAHLSRQESRLDFLRREKSGGIAVASNDAIALAKGEYVCFLDQGDRLTPDALAWIVAAVVNNPEVELLYSDEDKTNSKERFDPYFKPDFDPLLLLGQNYLTRLLTIRRNLLVNLGGLRLGVDGAQDWDLALRATESISQSDVVHIPKILYHWSIADDTILMALGIENDIYESGRKVVADALARRSLKALAEPANDAAFKLLHFKPDPSSRVAIILSASAKNVANLDHPLIKRFCSDLVIINGPDSSPELRSYLASVESKGIATVVERKMNTSLAATYNDIASKLTTKYIYIIGDFVLAEDPSWLSELVGIADGMGLAIASPLLLSSDRKIYQAGLMLGVEGEAAPRYYGEPETATGHRERLTVAQQVSAVTTEAVLINREIYLAVGGMDEYFGGLLRDLDLCLKLGAAGEAIGYTPTARLMRIASERDQSPPPDGEELITFWSRWRPQLARDRYYNQNLITTNTSCAPTRPRVYEPWQDGQVIEEYPFYAPDRSLPTNPIVLSPGGRIVVHLPTTVSYAQVTLWLQTSDGLPSIRLVNGKAVVNHSFPTSATQFSPIAIELDGTGNLEVINTSAQDIALEAYELSATQLLRIHTARKADFLVDTLGMQAKTLSRKRSH</sequence>
<dbReference type="EC" id="2.4.1.212" evidence="3"/>
<organism evidence="3 4">
    <name type="scientific">Ferrimicrobium acidiphilum DSM 19497</name>
    <dbReference type="NCBI Taxonomy" id="1121877"/>
    <lineage>
        <taxon>Bacteria</taxon>
        <taxon>Bacillati</taxon>
        <taxon>Actinomycetota</taxon>
        <taxon>Acidimicrobiia</taxon>
        <taxon>Acidimicrobiales</taxon>
        <taxon>Acidimicrobiaceae</taxon>
        <taxon>Ferrimicrobium</taxon>
    </lineage>
</organism>
<evidence type="ECO:0000259" key="2">
    <source>
        <dbReference type="Pfam" id="PF00535"/>
    </source>
</evidence>
<dbReference type="eggNOG" id="COG1216">
    <property type="taxonomic scope" value="Bacteria"/>
</dbReference>
<comment type="caution">
    <text evidence="3">The sequence shown here is derived from an EMBL/GenBank/DDBJ whole genome shotgun (WGS) entry which is preliminary data.</text>
</comment>
<dbReference type="CDD" id="cd04184">
    <property type="entry name" value="GT2_RfbC_Mx_like"/>
    <property type="match status" value="1"/>
</dbReference>
<dbReference type="STRING" id="1121877.FEAC_09500"/>
<name>A0A0D8FVD0_9ACTN</name>
<dbReference type="Pfam" id="PF00535">
    <property type="entry name" value="Glycos_transf_2"/>
    <property type="match status" value="1"/>
</dbReference>
<reference evidence="3 4" key="1">
    <citation type="submission" date="2015-01" db="EMBL/GenBank/DDBJ databases">
        <title>Draft genome of the acidophilic iron oxidizer Ferrimicrobium acidiphilum strain T23.</title>
        <authorList>
            <person name="Poehlein A."/>
            <person name="Eisen S."/>
            <person name="Schloemann M."/>
            <person name="Johnson B.D."/>
            <person name="Daniel R."/>
            <person name="Muehling M."/>
        </authorList>
    </citation>
    <scope>NUCLEOTIDE SEQUENCE [LARGE SCALE GENOMIC DNA]</scope>
    <source>
        <strain evidence="3 4">T23</strain>
    </source>
</reference>
<keyword evidence="4" id="KW-1185">Reference proteome</keyword>
<evidence type="ECO:0000313" key="4">
    <source>
        <dbReference type="Proteomes" id="UP000032336"/>
    </source>
</evidence>
<dbReference type="EMBL" id="JXUW01000006">
    <property type="protein sequence ID" value="KJE77238.1"/>
    <property type="molecule type" value="Genomic_DNA"/>
</dbReference>
<dbReference type="PANTHER" id="PTHR43685">
    <property type="entry name" value="GLYCOSYLTRANSFERASE"/>
    <property type="match status" value="1"/>
</dbReference>
<dbReference type="RefSeq" id="WP_035392535.1">
    <property type="nucleotide sequence ID" value="NZ_JXUW01000006.1"/>
</dbReference>
<protein>
    <submittedName>
        <fullName evidence="3">Hyaluronan synthase</fullName>
        <ecNumber evidence="3">2.4.1.212</ecNumber>
    </submittedName>
</protein>
<dbReference type="InterPro" id="IPR050834">
    <property type="entry name" value="Glycosyltransf_2"/>
</dbReference>
<feature type="region of interest" description="Disordered" evidence="1">
    <location>
        <begin position="20"/>
        <end position="42"/>
    </location>
</feature>
<dbReference type="InterPro" id="IPR029044">
    <property type="entry name" value="Nucleotide-diphossugar_trans"/>
</dbReference>
<gene>
    <name evidence="3" type="primary">hyaD1</name>
    <name evidence="3" type="ORF">FEAC_09500</name>
</gene>
<dbReference type="GO" id="GO:0050501">
    <property type="term" value="F:hyaluronan synthase activity"/>
    <property type="evidence" value="ECO:0007669"/>
    <property type="project" value="UniProtKB-EC"/>
</dbReference>
<dbReference type="GeneID" id="78372217"/>
<evidence type="ECO:0000313" key="3">
    <source>
        <dbReference type="EMBL" id="KJE77238.1"/>
    </source>
</evidence>
<dbReference type="SUPFAM" id="SSF53448">
    <property type="entry name" value="Nucleotide-diphospho-sugar transferases"/>
    <property type="match status" value="2"/>
</dbReference>
<dbReference type="AlphaFoldDB" id="A0A0D8FVD0"/>
<feature type="domain" description="Glycosyltransferase 2-like" evidence="2">
    <location>
        <begin position="128"/>
        <end position="237"/>
    </location>
</feature>
<dbReference type="OrthoDB" id="9788101at2"/>
<dbReference type="Gene3D" id="3.90.550.10">
    <property type="entry name" value="Spore Coat Polysaccharide Biosynthesis Protein SpsA, Chain A"/>
    <property type="match status" value="2"/>
</dbReference>